<feature type="compositionally biased region" description="Basic and acidic residues" evidence="9">
    <location>
        <begin position="527"/>
        <end position="540"/>
    </location>
</feature>
<feature type="region of interest" description="Disordered" evidence="9">
    <location>
        <begin position="527"/>
        <end position="558"/>
    </location>
</feature>
<dbReference type="InterPro" id="IPR024788">
    <property type="entry name" value="Malectin-like_Carb-bd_dom"/>
</dbReference>
<dbReference type="Pfam" id="PF13855">
    <property type="entry name" value="LRR_8"/>
    <property type="match status" value="1"/>
</dbReference>
<protein>
    <recommendedName>
        <fullName evidence="14">Malectin-like domain-containing protein</fullName>
    </recommendedName>
</protein>
<dbReference type="PANTHER" id="PTHR45631:SF45">
    <property type="entry name" value="LEUCINE-RICH REPEAT (LRR) FAMILY PROTEIN"/>
    <property type="match status" value="1"/>
</dbReference>
<dbReference type="InterPro" id="IPR001611">
    <property type="entry name" value="Leu-rich_rpt"/>
</dbReference>
<feature type="compositionally biased region" description="Polar residues" evidence="9">
    <location>
        <begin position="549"/>
        <end position="558"/>
    </location>
</feature>
<keyword evidence="5" id="KW-0677">Repeat</keyword>
<comment type="subcellular location">
    <subcellularLocation>
        <location evidence="1">Membrane</location>
        <topology evidence="1">Single-pass membrane protein</topology>
    </subcellularLocation>
</comment>
<evidence type="ECO:0000313" key="12">
    <source>
        <dbReference type="EMBL" id="CAB4290478.1"/>
    </source>
</evidence>
<evidence type="ECO:0000256" key="5">
    <source>
        <dbReference type="ARBA" id="ARBA00022737"/>
    </source>
</evidence>
<keyword evidence="8" id="KW-0325">Glycoprotein</keyword>
<dbReference type="Pfam" id="PF12819">
    <property type="entry name" value="Malectin_like"/>
    <property type="match status" value="1"/>
</dbReference>
<keyword evidence="3" id="KW-0812">Transmembrane</keyword>
<dbReference type="PANTHER" id="PTHR45631">
    <property type="entry name" value="OS07G0107800 PROTEIN-RELATED"/>
    <property type="match status" value="1"/>
</dbReference>
<evidence type="ECO:0000256" key="8">
    <source>
        <dbReference type="ARBA" id="ARBA00023180"/>
    </source>
</evidence>
<evidence type="ECO:0000256" key="3">
    <source>
        <dbReference type="ARBA" id="ARBA00022692"/>
    </source>
</evidence>
<dbReference type="EMBL" id="CAEKDK010000008">
    <property type="protein sequence ID" value="CAB4290478.1"/>
    <property type="molecule type" value="Genomic_DNA"/>
</dbReference>
<evidence type="ECO:0000313" key="13">
    <source>
        <dbReference type="Proteomes" id="UP000507222"/>
    </source>
</evidence>
<evidence type="ECO:0008006" key="14">
    <source>
        <dbReference type="Google" id="ProtNLM"/>
    </source>
</evidence>
<keyword evidence="4" id="KW-0732">Signal</keyword>
<accession>A0A6J5VXC8</accession>
<dbReference type="FunFam" id="3.80.10.10:FF:000041">
    <property type="entry name" value="LRR receptor-like serine/threonine-protein kinase ERECTA"/>
    <property type="match status" value="1"/>
</dbReference>
<evidence type="ECO:0000256" key="2">
    <source>
        <dbReference type="ARBA" id="ARBA00022614"/>
    </source>
</evidence>
<evidence type="ECO:0000259" key="11">
    <source>
        <dbReference type="Pfam" id="PF12819"/>
    </source>
</evidence>
<reference evidence="12 13" key="1">
    <citation type="submission" date="2020-05" db="EMBL/GenBank/DDBJ databases">
        <authorList>
            <person name="Campoy J."/>
            <person name="Schneeberger K."/>
            <person name="Spophaly S."/>
        </authorList>
    </citation>
    <scope>NUCLEOTIDE SEQUENCE [LARGE SCALE GENOMIC DNA]</scope>
    <source>
        <strain evidence="12">PruArmRojPasFocal</strain>
    </source>
</reference>
<evidence type="ECO:0000256" key="7">
    <source>
        <dbReference type="ARBA" id="ARBA00023136"/>
    </source>
</evidence>
<name>A0A6J5VXC8_PRUAR</name>
<keyword evidence="7" id="KW-0472">Membrane</keyword>
<keyword evidence="6" id="KW-1133">Transmembrane helix</keyword>
<dbReference type="AlphaFoldDB" id="A0A6J5VXC8"/>
<dbReference type="InterPro" id="IPR013210">
    <property type="entry name" value="LRR_N_plant-typ"/>
</dbReference>
<proteinExistence type="predicted"/>
<dbReference type="InterPro" id="IPR032675">
    <property type="entry name" value="LRR_dom_sf"/>
</dbReference>
<dbReference type="Proteomes" id="UP000507222">
    <property type="component" value="Unassembled WGS sequence"/>
</dbReference>
<evidence type="ECO:0000256" key="4">
    <source>
        <dbReference type="ARBA" id="ARBA00022729"/>
    </source>
</evidence>
<keyword evidence="2" id="KW-0433">Leucine-rich repeat</keyword>
<sequence>MPNLPTLAPIPHFHQENKILPNVGILSFWVRVPSRTTCPSASYSYGSSPSLSSPTLKVTLEAGYLLNCGAWPSPGNDVTVGSLKYITDEGFISVGNTSTIKQDGLVPILTTLRYFPNKSARKYCYAIPVIKGGKYLVRTTYYYGGFDGGKEPPVFDQIVEGTKWSVVNTTEDHANGMSSYYEIVVKAQGKALSVCLARNNMTASGSSPFISALELEYMDDSVYNATDFNKYALTTVARSSFGDDGDIIGFPDDKFNRLWQPYKDQNPVVPCKYNVTPSDFWNIPPAKIFQNSVTSGRGKPLQIKWPAGSLPSASYYIALYFQDNRNPSPHSWRVFNVSVNDKNFYANINVSTRGLTVYAPQWPLSGQTQIVLTPGQGIPVGPVISAGEIMQILPLGGVTVNRDVAAMIELRRYFDNPPPDWSGDPCLPGENSWTGVTCSHGKNYRVTALNLTGIGLSGSLAPNIANLTALRHIWLGGNKLSGNIPEMGSLKDLQSLHLENNQLEGLIPQSLQKLPKLREIFLQNNKVKGDVPHTPQDKKKNIQLKNDPDSGSQSPARM</sequence>
<evidence type="ECO:0000259" key="10">
    <source>
        <dbReference type="Pfam" id="PF08263"/>
    </source>
</evidence>
<dbReference type="SUPFAM" id="SSF52058">
    <property type="entry name" value="L domain-like"/>
    <property type="match status" value="1"/>
</dbReference>
<feature type="domain" description="Malectin-like" evidence="11">
    <location>
        <begin position="66"/>
        <end position="391"/>
    </location>
</feature>
<evidence type="ECO:0000256" key="9">
    <source>
        <dbReference type="SAM" id="MobiDB-lite"/>
    </source>
</evidence>
<evidence type="ECO:0000256" key="6">
    <source>
        <dbReference type="ARBA" id="ARBA00022989"/>
    </source>
</evidence>
<gene>
    <name evidence="12" type="ORF">CURHAP_LOCUS50520</name>
</gene>
<dbReference type="Gene3D" id="3.80.10.10">
    <property type="entry name" value="Ribonuclease Inhibitor"/>
    <property type="match status" value="1"/>
</dbReference>
<organism evidence="12 13">
    <name type="scientific">Prunus armeniaca</name>
    <name type="common">Apricot</name>
    <name type="synonym">Armeniaca vulgaris</name>
    <dbReference type="NCBI Taxonomy" id="36596"/>
    <lineage>
        <taxon>Eukaryota</taxon>
        <taxon>Viridiplantae</taxon>
        <taxon>Streptophyta</taxon>
        <taxon>Embryophyta</taxon>
        <taxon>Tracheophyta</taxon>
        <taxon>Spermatophyta</taxon>
        <taxon>Magnoliopsida</taxon>
        <taxon>eudicotyledons</taxon>
        <taxon>Gunneridae</taxon>
        <taxon>Pentapetalae</taxon>
        <taxon>rosids</taxon>
        <taxon>fabids</taxon>
        <taxon>Rosales</taxon>
        <taxon>Rosaceae</taxon>
        <taxon>Amygdaloideae</taxon>
        <taxon>Amygdaleae</taxon>
        <taxon>Prunus</taxon>
    </lineage>
</organism>
<feature type="domain" description="Leucine-rich repeat-containing N-terminal plant-type" evidence="10">
    <location>
        <begin position="401"/>
        <end position="439"/>
    </location>
</feature>
<evidence type="ECO:0000256" key="1">
    <source>
        <dbReference type="ARBA" id="ARBA00004167"/>
    </source>
</evidence>
<dbReference type="Pfam" id="PF08263">
    <property type="entry name" value="LRRNT_2"/>
    <property type="match status" value="1"/>
</dbReference>
<dbReference type="GO" id="GO:0016020">
    <property type="term" value="C:membrane"/>
    <property type="evidence" value="ECO:0007669"/>
    <property type="project" value="UniProtKB-SubCell"/>
</dbReference>